<evidence type="ECO:0000313" key="5">
    <source>
        <dbReference type="EMBL" id="KAJ6404254.1"/>
    </source>
</evidence>
<dbReference type="PANTHER" id="PTHR35743">
    <property type="entry name" value="NODULIN HOMEOBOX"/>
    <property type="match status" value="1"/>
</dbReference>
<dbReference type="AlphaFoldDB" id="A0AAD6JHI5"/>
<dbReference type="EMBL" id="JAPFFJ010000017">
    <property type="protein sequence ID" value="KAJ6404254.1"/>
    <property type="molecule type" value="Genomic_DNA"/>
</dbReference>
<comment type="subcellular location">
    <subcellularLocation>
        <location evidence="1 2">Nucleus</location>
    </subcellularLocation>
</comment>
<feature type="compositionally biased region" description="Polar residues" evidence="3">
    <location>
        <begin position="8"/>
        <end position="20"/>
    </location>
</feature>
<dbReference type="PROSITE" id="PS50071">
    <property type="entry name" value="HOMEOBOX_2"/>
    <property type="match status" value="1"/>
</dbReference>
<dbReference type="SMART" id="SM00389">
    <property type="entry name" value="HOX"/>
    <property type="match status" value="1"/>
</dbReference>
<dbReference type="GO" id="GO:0003697">
    <property type="term" value="F:single-stranded DNA binding"/>
    <property type="evidence" value="ECO:0007669"/>
    <property type="project" value="InterPro"/>
</dbReference>
<dbReference type="InterPro" id="IPR039325">
    <property type="entry name" value="NDX"/>
</dbReference>
<keyword evidence="2" id="KW-0539">Nucleus</keyword>
<sequence length="362" mass="39967">MDRDSHNVETSGSDTSSTRGKSFVGQVVNGDLLKSSAHMKGSGCQGVHNGEKSESLHFEEKQPRKRKRTIMNDYQIALMEKALLDEPEMQRNAAALQSWSDKLSLNGSEVTPSQLKNWLNNRKARLARAGKDVRAPMEVDVTFPENQVGQALQHESPESPGEDNITSSVRGLQNTSEIGVFEDPEAGIGLSDFVDIGARQLGARPLVWKMLEESEVSVMDATELKTERWVRLPYPSEATGVLFDQAAQKIGVGGVSTRKDSLSKRQYPHLKTTLTQFIALDRQNSIGNQNKTFLALATDETASFISSSGMMSAMHSSQEAGEFPMVLVETPNMSEITWIHRSNNFVQDSVISSHSRIFPPFP</sequence>
<dbReference type="InterPro" id="IPR001356">
    <property type="entry name" value="HD"/>
</dbReference>
<dbReference type="GO" id="GO:0005634">
    <property type="term" value="C:nucleus"/>
    <property type="evidence" value="ECO:0007669"/>
    <property type="project" value="UniProtKB-SubCell"/>
</dbReference>
<feature type="DNA-binding region" description="Homeobox" evidence="2">
    <location>
        <begin position="64"/>
        <end position="130"/>
    </location>
</feature>
<evidence type="ECO:0000256" key="2">
    <source>
        <dbReference type="PROSITE-ProRule" id="PRU00108"/>
    </source>
</evidence>
<name>A0AAD6JHI5_9ROSI</name>
<feature type="domain" description="Homeobox" evidence="4">
    <location>
        <begin position="62"/>
        <end position="129"/>
    </location>
</feature>
<comment type="caution">
    <text evidence="5">The sequence shown here is derived from an EMBL/GenBank/DDBJ whole genome shotgun (WGS) entry which is preliminary data.</text>
</comment>
<accession>A0AAD6JHI5</accession>
<evidence type="ECO:0000256" key="3">
    <source>
        <dbReference type="SAM" id="MobiDB-lite"/>
    </source>
</evidence>
<evidence type="ECO:0000259" key="4">
    <source>
        <dbReference type="PROSITE" id="PS50071"/>
    </source>
</evidence>
<protein>
    <recommendedName>
        <fullName evidence="4">Homeobox domain-containing protein</fullName>
    </recommendedName>
</protein>
<feature type="compositionally biased region" description="Basic and acidic residues" evidence="3">
    <location>
        <begin position="49"/>
        <end position="62"/>
    </location>
</feature>
<dbReference type="CDD" id="cd00086">
    <property type="entry name" value="homeodomain"/>
    <property type="match status" value="1"/>
</dbReference>
<gene>
    <name evidence="5" type="ORF">OIU84_012438</name>
</gene>
<dbReference type="InterPro" id="IPR009057">
    <property type="entry name" value="Homeodomain-like_sf"/>
</dbReference>
<proteinExistence type="predicted"/>
<evidence type="ECO:0000256" key="1">
    <source>
        <dbReference type="ARBA" id="ARBA00004123"/>
    </source>
</evidence>
<dbReference type="InterPro" id="IPR056559">
    <property type="entry name" value="NDX_C"/>
</dbReference>
<dbReference type="Proteomes" id="UP001162972">
    <property type="component" value="Chromosome 2"/>
</dbReference>
<evidence type="ECO:0000313" key="6">
    <source>
        <dbReference type="Proteomes" id="UP001162972"/>
    </source>
</evidence>
<dbReference type="PANTHER" id="PTHR35743:SF1">
    <property type="entry name" value="NODULIN HOMEOBOX"/>
    <property type="match status" value="1"/>
</dbReference>
<keyword evidence="6" id="KW-1185">Reference proteome</keyword>
<reference evidence="5 6" key="1">
    <citation type="journal article" date="2023" name="Int. J. Mol. Sci.">
        <title>De Novo Assembly and Annotation of 11 Diverse Shrub Willow (Salix) Genomes Reveals Novel Gene Organization in Sex-Linked Regions.</title>
        <authorList>
            <person name="Hyden B."/>
            <person name="Feng K."/>
            <person name="Yates T.B."/>
            <person name="Jawdy S."/>
            <person name="Cereghino C."/>
            <person name="Smart L.B."/>
            <person name="Muchero W."/>
        </authorList>
    </citation>
    <scope>NUCLEOTIDE SEQUENCE [LARGE SCALE GENOMIC DNA]</scope>
    <source>
        <tissue evidence="5">Shoot tip</tissue>
    </source>
</reference>
<dbReference type="GO" id="GO:0009908">
    <property type="term" value="P:flower development"/>
    <property type="evidence" value="ECO:0007669"/>
    <property type="project" value="InterPro"/>
</dbReference>
<feature type="region of interest" description="Disordered" evidence="3">
    <location>
        <begin position="150"/>
        <end position="170"/>
    </location>
</feature>
<dbReference type="Pfam" id="PF24426">
    <property type="entry name" value="HTH_NDX"/>
    <property type="match status" value="1"/>
</dbReference>
<organism evidence="5 6">
    <name type="scientific">Salix udensis</name>
    <dbReference type="NCBI Taxonomy" id="889485"/>
    <lineage>
        <taxon>Eukaryota</taxon>
        <taxon>Viridiplantae</taxon>
        <taxon>Streptophyta</taxon>
        <taxon>Embryophyta</taxon>
        <taxon>Tracheophyta</taxon>
        <taxon>Spermatophyta</taxon>
        <taxon>Magnoliopsida</taxon>
        <taxon>eudicotyledons</taxon>
        <taxon>Gunneridae</taxon>
        <taxon>Pentapetalae</taxon>
        <taxon>rosids</taxon>
        <taxon>fabids</taxon>
        <taxon>Malpighiales</taxon>
        <taxon>Salicaceae</taxon>
        <taxon>Saliceae</taxon>
        <taxon>Salix</taxon>
    </lineage>
</organism>
<dbReference type="Gene3D" id="1.10.10.60">
    <property type="entry name" value="Homeodomain-like"/>
    <property type="match status" value="1"/>
</dbReference>
<keyword evidence="2" id="KW-0371">Homeobox</keyword>
<feature type="region of interest" description="Disordered" evidence="3">
    <location>
        <begin position="1"/>
        <end position="64"/>
    </location>
</feature>
<dbReference type="Pfam" id="PF24679">
    <property type="entry name" value="Nodulin_C"/>
    <property type="match status" value="1"/>
</dbReference>
<dbReference type="InterPro" id="IPR056560">
    <property type="entry name" value="HTH_NDX"/>
</dbReference>
<keyword evidence="2" id="KW-0238">DNA-binding</keyword>
<dbReference type="SUPFAM" id="SSF46689">
    <property type="entry name" value="Homeodomain-like"/>
    <property type="match status" value="1"/>
</dbReference>